<protein>
    <submittedName>
        <fullName evidence="1">Uncharacterized protein</fullName>
    </submittedName>
</protein>
<sequence length="99" mass="11333">MKNRSKPRRFGSSHRAPILETDFANSRTFSTISAQARPRRKASSLEMIFRTPSSEIESLRRRIMFLSERNCQRWMSLDMSPATSNAKTPTLDFFAAGFG</sequence>
<name>A0A2P5D9P9_PARAD</name>
<gene>
    <name evidence="1" type="ORF">PanWU01x14_084700</name>
</gene>
<accession>A0A2P5D9P9</accession>
<comment type="caution">
    <text evidence="1">The sequence shown here is derived from an EMBL/GenBank/DDBJ whole genome shotgun (WGS) entry which is preliminary data.</text>
</comment>
<evidence type="ECO:0000313" key="2">
    <source>
        <dbReference type="Proteomes" id="UP000237105"/>
    </source>
</evidence>
<dbReference type="Proteomes" id="UP000237105">
    <property type="component" value="Unassembled WGS sequence"/>
</dbReference>
<reference evidence="2" key="1">
    <citation type="submission" date="2016-06" db="EMBL/GenBank/DDBJ databases">
        <title>Parallel loss of symbiosis genes in relatives of nitrogen-fixing non-legume Parasponia.</title>
        <authorList>
            <person name="Van Velzen R."/>
            <person name="Holmer R."/>
            <person name="Bu F."/>
            <person name="Rutten L."/>
            <person name="Van Zeijl A."/>
            <person name="Liu W."/>
            <person name="Santuari L."/>
            <person name="Cao Q."/>
            <person name="Sharma T."/>
            <person name="Shen D."/>
            <person name="Roswanjaya Y."/>
            <person name="Wardhani T."/>
            <person name="Kalhor M.S."/>
            <person name="Jansen J."/>
            <person name="Van den Hoogen J."/>
            <person name="Gungor B."/>
            <person name="Hartog M."/>
            <person name="Hontelez J."/>
            <person name="Verver J."/>
            <person name="Yang W.-C."/>
            <person name="Schijlen E."/>
            <person name="Repin R."/>
            <person name="Schilthuizen M."/>
            <person name="Schranz E."/>
            <person name="Heidstra R."/>
            <person name="Miyata K."/>
            <person name="Fedorova E."/>
            <person name="Kohlen W."/>
            <person name="Bisseling T."/>
            <person name="Smit S."/>
            <person name="Geurts R."/>
        </authorList>
    </citation>
    <scope>NUCLEOTIDE SEQUENCE [LARGE SCALE GENOMIC DNA]</scope>
    <source>
        <strain evidence="2">cv. WU1-14</strain>
    </source>
</reference>
<organism evidence="1 2">
    <name type="scientific">Parasponia andersonii</name>
    <name type="common">Sponia andersonii</name>
    <dbReference type="NCBI Taxonomy" id="3476"/>
    <lineage>
        <taxon>Eukaryota</taxon>
        <taxon>Viridiplantae</taxon>
        <taxon>Streptophyta</taxon>
        <taxon>Embryophyta</taxon>
        <taxon>Tracheophyta</taxon>
        <taxon>Spermatophyta</taxon>
        <taxon>Magnoliopsida</taxon>
        <taxon>eudicotyledons</taxon>
        <taxon>Gunneridae</taxon>
        <taxon>Pentapetalae</taxon>
        <taxon>rosids</taxon>
        <taxon>fabids</taxon>
        <taxon>Rosales</taxon>
        <taxon>Cannabaceae</taxon>
        <taxon>Parasponia</taxon>
    </lineage>
</organism>
<evidence type="ECO:0000313" key="1">
    <source>
        <dbReference type="EMBL" id="PON70006.1"/>
    </source>
</evidence>
<dbReference type="OrthoDB" id="10331914at2759"/>
<dbReference type="AlphaFoldDB" id="A0A2P5D9P9"/>
<keyword evidence="2" id="KW-1185">Reference proteome</keyword>
<dbReference type="EMBL" id="JXTB01000053">
    <property type="protein sequence ID" value="PON70006.1"/>
    <property type="molecule type" value="Genomic_DNA"/>
</dbReference>
<proteinExistence type="predicted"/>